<dbReference type="AlphaFoldDB" id="A0A2V4MUU5"/>
<evidence type="ECO:0000313" key="2">
    <source>
        <dbReference type="Proteomes" id="UP000248012"/>
    </source>
</evidence>
<sequence>MAGCSPYDRARRIQGGAHNHTVSFLAARDFLAACNYMGSDSFGLNQPDRRAFCLAKNEPLNTVITAPLTGKDAACGKFPAVFPSQIHSLYIRTVSNAPADGAYFLLNSMAADESALTSLPEASHGPPP</sequence>
<comment type="caution">
    <text evidence="1">The sequence shown here is derived from an EMBL/GenBank/DDBJ whole genome shotgun (WGS) entry which is preliminary data.</text>
</comment>
<dbReference type="EMBL" id="QFVT01000004">
    <property type="protein sequence ID" value="PYC48058.1"/>
    <property type="molecule type" value="Genomic_DNA"/>
</dbReference>
<accession>A0A2V4MUU5</accession>
<name>A0A2V4MUU5_9RHOB</name>
<keyword evidence="2" id="KW-1185">Reference proteome</keyword>
<proteinExistence type="predicted"/>
<reference evidence="1 2" key="1">
    <citation type="submission" date="2018-05" db="EMBL/GenBank/DDBJ databases">
        <title>Oceanovita maritima gen. nov., sp. nov., a marine bacterium in the family Rhodobacteraceae isolated from surface seawater of Lundu port Xiamen, China.</title>
        <authorList>
            <person name="Hetharua B.H."/>
            <person name="Min D."/>
            <person name="Liao H."/>
            <person name="Tian Y."/>
        </authorList>
    </citation>
    <scope>NUCLEOTIDE SEQUENCE [LARGE SCALE GENOMIC DNA]</scope>
    <source>
        <strain evidence="1 2">FSX-11</strain>
    </source>
</reference>
<organism evidence="1 2">
    <name type="scientific">Litorivita pollutaquae</name>
    <dbReference type="NCBI Taxonomy" id="2200892"/>
    <lineage>
        <taxon>Bacteria</taxon>
        <taxon>Pseudomonadati</taxon>
        <taxon>Pseudomonadota</taxon>
        <taxon>Alphaproteobacteria</taxon>
        <taxon>Rhodobacterales</taxon>
        <taxon>Paracoccaceae</taxon>
        <taxon>Litorivita</taxon>
    </lineage>
</organism>
<gene>
    <name evidence="1" type="ORF">DI396_08305</name>
</gene>
<protein>
    <submittedName>
        <fullName evidence="1">Uncharacterized protein</fullName>
    </submittedName>
</protein>
<evidence type="ECO:0000313" key="1">
    <source>
        <dbReference type="EMBL" id="PYC48058.1"/>
    </source>
</evidence>
<dbReference type="Proteomes" id="UP000248012">
    <property type="component" value="Unassembled WGS sequence"/>
</dbReference>